<gene>
    <name evidence="1" type="primary">160</name>
    <name evidence="1" type="ORF">G_160</name>
</gene>
<protein>
    <submittedName>
        <fullName evidence="1">Gp160</fullName>
    </submittedName>
</protein>
<evidence type="ECO:0000313" key="2">
    <source>
        <dbReference type="Proteomes" id="UP000009273"/>
    </source>
</evidence>
<proteinExistence type="predicted"/>
<name>G3MBM6_9CAUD</name>
<keyword evidence="2" id="KW-1185">Reference proteome</keyword>
<dbReference type="GeneID" id="18563376"/>
<dbReference type="KEGG" id="vg:18563376"/>
<dbReference type="InterPro" id="IPR008969">
    <property type="entry name" value="CarboxyPept-like_regulatory"/>
</dbReference>
<dbReference type="EMBL" id="JN638751">
    <property type="protein sequence ID" value="AEO93420.1"/>
    <property type="molecule type" value="Genomic_DNA"/>
</dbReference>
<sequence>MSKIYHRGQDLFLYVQFKDEQNKPLIEIESPVFTISYEKNGDYYTLFEEQELFPLDQSQGEYCFNISLPENAEYSIYDIEYSANTVDGKVARVNENFHVIPKSEKYADAIKVYGFIHQTRVGYPLISAIVKIKLVDNSKIVAESYTNFDGRWEAYLYPGEYVFEFWKFGFKSEEIVAQIGVEHTEIQFDNVSLESENEINTGNGIYTISDNFVTREGTPLEGLTVKAIDVLKIGTSKEVAAQDITNNSGEYRIYLDPGIYLLKVNGNSLLEDFSQTFRLRIEDNGKFTLENLTQNVGVPADDLMVDQGSGSVTIEDYIKDTNGTPIVDVQICVYRKNDINTLVAQDYTDPAGKWAVHLDPDTYIFEYYHPEFHEFQEEKQVK</sequence>
<dbReference type="RefSeq" id="YP_009015463.1">
    <property type="nucleotide sequence ID" value="NC_023719.1"/>
</dbReference>
<evidence type="ECO:0000313" key="1">
    <source>
        <dbReference type="EMBL" id="AEO93420.1"/>
    </source>
</evidence>
<accession>G3MBM6</accession>
<reference evidence="1 2" key="1">
    <citation type="submission" date="2011-09" db="EMBL/GenBank/DDBJ databases">
        <authorList>
            <person name="Pope W.H."/>
            <person name="Pedulla M.L."/>
            <person name="Ford M.E."/>
            <person name="Peebles C.L."/>
            <person name="Hatfull G.H."/>
            <person name="Hendrix R.W."/>
        </authorList>
    </citation>
    <scope>NUCLEOTIDE SEQUENCE [LARGE SCALE GENOMIC DNA]</scope>
    <source>
        <strain evidence="1">G</strain>
    </source>
</reference>
<dbReference type="SUPFAM" id="SSF49464">
    <property type="entry name" value="Carboxypeptidase regulatory domain-like"/>
    <property type="match status" value="2"/>
</dbReference>
<dbReference type="Proteomes" id="UP000009273">
    <property type="component" value="Segment"/>
</dbReference>
<organism evidence="1 2">
    <name type="scientific">Bacillus phage G</name>
    <dbReference type="NCBI Taxonomy" id="2884420"/>
    <lineage>
        <taxon>Viruses</taxon>
        <taxon>Duplodnaviria</taxon>
        <taxon>Heunggongvirae</taxon>
        <taxon>Uroviricota</taxon>
        <taxon>Caudoviricetes</taxon>
        <taxon>Donellivirus</taxon>
        <taxon>Donellivirus gee</taxon>
    </lineage>
</organism>